<name>A0A4U6XTI0_9PEZI</name>
<keyword evidence="1" id="KW-0812">Transmembrane</keyword>
<keyword evidence="1" id="KW-0472">Membrane</keyword>
<reference evidence="2 3" key="1">
    <citation type="journal article" date="2019" name="PLoS ONE">
        <title>Comparative genome analysis indicates high evolutionary potential of pathogenicity genes in Colletotrichum tanaceti.</title>
        <authorList>
            <person name="Lelwala R.V."/>
            <person name="Korhonen P.K."/>
            <person name="Young N.D."/>
            <person name="Scott J.B."/>
            <person name="Ades P.A."/>
            <person name="Gasser R.B."/>
            <person name="Taylor P.W.J."/>
        </authorList>
    </citation>
    <scope>NUCLEOTIDE SEQUENCE [LARGE SCALE GENOMIC DNA]</scope>
    <source>
        <strain evidence="2">BRIP57314</strain>
    </source>
</reference>
<sequence length="169" mass="19249">MDSTETIYWDAQVVIGFAASAWLTVLILVAYYIFAFDPRADPFDGTDSRSGKQAKTPHTPNPMDLLLFRYAEYLRKWQNHTGNSIENAFHKVFSVVVSAIWGTLSIKELRALGAPDMREDDENDWTFGQVMPLALLVSSLLPIFNLFIKFYFTYKHKKTTSSSCDLPSH</sequence>
<gene>
    <name evidence="2" type="ORF">CTA1_878</name>
</gene>
<evidence type="ECO:0000256" key="1">
    <source>
        <dbReference type="SAM" id="Phobius"/>
    </source>
</evidence>
<proteinExistence type="predicted"/>
<dbReference type="AlphaFoldDB" id="A0A4U6XTI0"/>
<dbReference type="EMBL" id="PJEX01000013">
    <property type="protein sequence ID" value="TKW59171.1"/>
    <property type="molecule type" value="Genomic_DNA"/>
</dbReference>
<dbReference type="Proteomes" id="UP000310108">
    <property type="component" value="Unassembled WGS sequence"/>
</dbReference>
<evidence type="ECO:0000313" key="3">
    <source>
        <dbReference type="Proteomes" id="UP000310108"/>
    </source>
</evidence>
<evidence type="ECO:0000313" key="2">
    <source>
        <dbReference type="EMBL" id="TKW59171.1"/>
    </source>
</evidence>
<keyword evidence="3" id="KW-1185">Reference proteome</keyword>
<comment type="caution">
    <text evidence="2">The sequence shown here is derived from an EMBL/GenBank/DDBJ whole genome shotgun (WGS) entry which is preliminary data.</text>
</comment>
<feature type="transmembrane region" description="Helical" evidence="1">
    <location>
        <begin position="126"/>
        <end position="148"/>
    </location>
</feature>
<organism evidence="2 3">
    <name type="scientific">Colletotrichum tanaceti</name>
    <dbReference type="NCBI Taxonomy" id="1306861"/>
    <lineage>
        <taxon>Eukaryota</taxon>
        <taxon>Fungi</taxon>
        <taxon>Dikarya</taxon>
        <taxon>Ascomycota</taxon>
        <taxon>Pezizomycotina</taxon>
        <taxon>Sordariomycetes</taxon>
        <taxon>Hypocreomycetidae</taxon>
        <taxon>Glomerellales</taxon>
        <taxon>Glomerellaceae</taxon>
        <taxon>Colletotrichum</taxon>
        <taxon>Colletotrichum destructivum species complex</taxon>
    </lineage>
</organism>
<keyword evidence="1" id="KW-1133">Transmembrane helix</keyword>
<protein>
    <submittedName>
        <fullName evidence="2">Uncharacterized protein</fullName>
    </submittedName>
</protein>
<feature type="transmembrane region" description="Helical" evidence="1">
    <location>
        <begin position="12"/>
        <end position="34"/>
    </location>
</feature>
<dbReference type="OrthoDB" id="5427664at2759"/>
<accession>A0A4U6XTI0</accession>
<dbReference type="STRING" id="1306861.A0A4U6XTI0"/>